<dbReference type="PANTHER" id="PTHR34792:SF1">
    <property type="entry name" value="OS02G0121500 PROTEIN"/>
    <property type="match status" value="1"/>
</dbReference>
<dbReference type="AlphaFoldDB" id="A0A5J5B2Q6"/>
<reference evidence="1 2" key="1">
    <citation type="submission" date="2019-09" db="EMBL/GenBank/DDBJ databases">
        <title>A chromosome-level genome assembly of the Chinese tupelo Nyssa sinensis.</title>
        <authorList>
            <person name="Yang X."/>
            <person name="Kang M."/>
            <person name="Yang Y."/>
            <person name="Xiong H."/>
            <person name="Wang M."/>
            <person name="Zhang Z."/>
            <person name="Wang Z."/>
            <person name="Wu H."/>
            <person name="Ma T."/>
            <person name="Liu J."/>
            <person name="Xi Z."/>
        </authorList>
    </citation>
    <scope>NUCLEOTIDE SEQUENCE [LARGE SCALE GENOMIC DNA]</scope>
    <source>
        <strain evidence="1">J267</strain>
        <tissue evidence="1">Leaf</tissue>
    </source>
</reference>
<sequence length="295" mass="31789">MQPIQLTPNEGSKQGVLAAINNLNGVRNGLNEVISANSLVDSAAEKNQNEVKNAVLLHKRLLQGQQQASTASGLYSLQKQSFDFLSFSAGDGGMEANNYTSRAGNGLEPFTQFHVPYLQFLAQNHTAVPSSLSENRYSSTPFPDHLSTAAAQQGQLQLPPLLGSPFCGLPHLGTTISPRQQQQQIWAAQLATRCKKGGVAAPHISNWPNGRQESPSMIQYAQAILPPSQSSLELLGPKYAPISQQPQQLVAITSSLPTARVRRQHHHLPSGYEGNGGGFYPDSAPSLQLLCNEHL</sequence>
<proteinExistence type="predicted"/>
<dbReference type="Proteomes" id="UP000325577">
    <property type="component" value="Linkage Group LG15"/>
</dbReference>
<dbReference type="PANTHER" id="PTHR34792">
    <property type="entry name" value="OS02G0121500 PROTEIN"/>
    <property type="match status" value="1"/>
</dbReference>
<dbReference type="InterPro" id="IPR040305">
    <property type="entry name" value="At1g75730-like"/>
</dbReference>
<keyword evidence="2" id="KW-1185">Reference proteome</keyword>
<accession>A0A5J5B2Q6</accession>
<evidence type="ECO:0000313" key="1">
    <source>
        <dbReference type="EMBL" id="KAA8537523.1"/>
    </source>
</evidence>
<dbReference type="OrthoDB" id="778649at2759"/>
<gene>
    <name evidence="1" type="ORF">F0562_027131</name>
</gene>
<name>A0A5J5B2Q6_9ASTE</name>
<evidence type="ECO:0000313" key="2">
    <source>
        <dbReference type="Proteomes" id="UP000325577"/>
    </source>
</evidence>
<protein>
    <submittedName>
        <fullName evidence="1">Uncharacterized protein</fullName>
    </submittedName>
</protein>
<organism evidence="1 2">
    <name type="scientific">Nyssa sinensis</name>
    <dbReference type="NCBI Taxonomy" id="561372"/>
    <lineage>
        <taxon>Eukaryota</taxon>
        <taxon>Viridiplantae</taxon>
        <taxon>Streptophyta</taxon>
        <taxon>Embryophyta</taxon>
        <taxon>Tracheophyta</taxon>
        <taxon>Spermatophyta</taxon>
        <taxon>Magnoliopsida</taxon>
        <taxon>eudicotyledons</taxon>
        <taxon>Gunneridae</taxon>
        <taxon>Pentapetalae</taxon>
        <taxon>asterids</taxon>
        <taxon>Cornales</taxon>
        <taxon>Nyssaceae</taxon>
        <taxon>Nyssa</taxon>
    </lineage>
</organism>
<dbReference type="EMBL" id="CM018038">
    <property type="protein sequence ID" value="KAA8537523.1"/>
    <property type="molecule type" value="Genomic_DNA"/>
</dbReference>